<evidence type="ECO:0000313" key="3">
    <source>
        <dbReference type="EMBL" id="EER32169.1"/>
    </source>
</evidence>
<dbReference type="RefSeq" id="XP_002549543.1">
    <property type="nucleotide sequence ID" value="XM_002549497.1"/>
</dbReference>
<name>C5MDT8_CANTT</name>
<proteinExistence type="inferred from homology"/>
<dbReference type="STRING" id="294747.C5MDT8"/>
<dbReference type="InterPro" id="IPR008011">
    <property type="entry name" value="Complex1_LYR_dom"/>
</dbReference>
<sequence>MIHPNPKFGATQFFICNQQQQPPPPPPLPTLSRTRMTNSKQVLQLYKQLLNKAYKFDNYNFREYTKRKVHDTFKANKGVSNQEEVSKLYNEGINQLALLTRQTTISQLYTFDKLVIEPLNKHH</sequence>
<dbReference type="Pfam" id="PF05347">
    <property type="entry name" value="Complex1_LYR"/>
    <property type="match status" value="1"/>
</dbReference>
<dbReference type="GeneID" id="8301466"/>
<dbReference type="GO" id="GO:0005759">
    <property type="term" value="C:mitochondrial matrix"/>
    <property type="evidence" value="ECO:0007669"/>
    <property type="project" value="EnsemblFungi"/>
</dbReference>
<accession>C5MDT8</accession>
<dbReference type="PANTHER" id="PTHR13166">
    <property type="entry name" value="PROTEIN C6ORF149"/>
    <property type="match status" value="1"/>
</dbReference>
<comment type="similarity">
    <text evidence="1">Belongs to the complex I LYR family.</text>
</comment>
<keyword evidence="4" id="KW-1185">Reference proteome</keyword>
<gene>
    <name evidence="3" type="ORF">CTRG_03840</name>
</gene>
<evidence type="ECO:0000313" key="4">
    <source>
        <dbReference type="Proteomes" id="UP000002037"/>
    </source>
</evidence>
<dbReference type="CDD" id="cd20264">
    <property type="entry name" value="Complex1_LYR_LYRM4"/>
    <property type="match status" value="1"/>
</dbReference>
<feature type="domain" description="Complex 1 LYR protein" evidence="2">
    <location>
        <begin position="40"/>
        <end position="97"/>
    </location>
</feature>
<dbReference type="InterPro" id="IPR051522">
    <property type="entry name" value="ISC_assembly_LYR"/>
</dbReference>
<dbReference type="AlphaFoldDB" id="C5MDT8"/>
<dbReference type="GO" id="GO:1990221">
    <property type="term" value="C:L-cysteine desulfurase complex"/>
    <property type="evidence" value="ECO:0007669"/>
    <property type="project" value="EnsemblFungi"/>
</dbReference>
<evidence type="ECO:0000256" key="1">
    <source>
        <dbReference type="ARBA" id="ARBA00009508"/>
    </source>
</evidence>
<dbReference type="PANTHER" id="PTHR13166:SF7">
    <property type="entry name" value="LYR MOTIF-CONTAINING PROTEIN 4"/>
    <property type="match status" value="1"/>
</dbReference>
<protein>
    <recommendedName>
        <fullName evidence="2">Complex 1 LYR protein domain-containing protein</fullName>
    </recommendedName>
</protein>
<organism evidence="3 4">
    <name type="scientific">Candida tropicalis (strain ATCC MYA-3404 / T1)</name>
    <name type="common">Yeast</name>
    <dbReference type="NCBI Taxonomy" id="294747"/>
    <lineage>
        <taxon>Eukaryota</taxon>
        <taxon>Fungi</taxon>
        <taxon>Dikarya</taxon>
        <taxon>Ascomycota</taxon>
        <taxon>Saccharomycotina</taxon>
        <taxon>Pichiomycetes</taxon>
        <taxon>Debaryomycetaceae</taxon>
        <taxon>Candida/Lodderomyces clade</taxon>
        <taxon>Candida</taxon>
    </lineage>
</organism>
<dbReference type="Proteomes" id="UP000002037">
    <property type="component" value="Unassembled WGS sequence"/>
</dbReference>
<dbReference type="eggNOG" id="KOG3801">
    <property type="taxonomic scope" value="Eukaryota"/>
</dbReference>
<dbReference type="GO" id="GO:0060090">
    <property type="term" value="F:molecular adaptor activity"/>
    <property type="evidence" value="ECO:0007669"/>
    <property type="project" value="EnsemblFungi"/>
</dbReference>
<dbReference type="InterPro" id="IPR045297">
    <property type="entry name" value="Complex1_LYR_LYRM4"/>
</dbReference>
<dbReference type="GO" id="GO:0031071">
    <property type="term" value="F:cysteine desulfurase activity"/>
    <property type="evidence" value="ECO:0007669"/>
    <property type="project" value="EnsemblFungi"/>
</dbReference>
<dbReference type="OrthoDB" id="275715at2759"/>
<reference evidence="3 4" key="1">
    <citation type="journal article" date="2009" name="Nature">
        <title>Evolution of pathogenicity and sexual reproduction in eight Candida genomes.</title>
        <authorList>
            <person name="Butler G."/>
            <person name="Rasmussen M.D."/>
            <person name="Lin M.F."/>
            <person name="Santos M.A."/>
            <person name="Sakthikumar S."/>
            <person name="Munro C.A."/>
            <person name="Rheinbay E."/>
            <person name="Grabherr M."/>
            <person name="Forche A."/>
            <person name="Reedy J.L."/>
            <person name="Agrafioti I."/>
            <person name="Arnaud M.B."/>
            <person name="Bates S."/>
            <person name="Brown A.J."/>
            <person name="Brunke S."/>
            <person name="Costanzo M.C."/>
            <person name="Fitzpatrick D.A."/>
            <person name="de Groot P.W."/>
            <person name="Harris D."/>
            <person name="Hoyer L.L."/>
            <person name="Hube B."/>
            <person name="Klis F.M."/>
            <person name="Kodira C."/>
            <person name="Lennard N."/>
            <person name="Logue M.E."/>
            <person name="Martin R."/>
            <person name="Neiman A.M."/>
            <person name="Nikolaou E."/>
            <person name="Quail M.A."/>
            <person name="Quinn J."/>
            <person name="Santos M.C."/>
            <person name="Schmitzberger F.F."/>
            <person name="Sherlock G."/>
            <person name="Shah P."/>
            <person name="Silverstein K.A."/>
            <person name="Skrzypek M.S."/>
            <person name="Soll D."/>
            <person name="Staggs R."/>
            <person name="Stansfield I."/>
            <person name="Stumpf M.P."/>
            <person name="Sudbery P.E."/>
            <person name="Srikantha T."/>
            <person name="Zeng Q."/>
            <person name="Berman J."/>
            <person name="Berriman M."/>
            <person name="Heitman J."/>
            <person name="Gow N.A."/>
            <person name="Lorenz M.C."/>
            <person name="Birren B.W."/>
            <person name="Kellis M."/>
            <person name="Cuomo C.A."/>
        </authorList>
    </citation>
    <scope>NUCLEOTIDE SEQUENCE [LARGE SCALE GENOMIC DNA]</scope>
    <source>
        <strain evidence="4">ATCC MYA-3404 / T1</strain>
    </source>
</reference>
<dbReference type="HOGENOM" id="CLU_120076_2_1_1"/>
<dbReference type="VEuPathDB" id="FungiDB:CTRG_03840"/>
<dbReference type="KEGG" id="ctp:CTRG_03840"/>
<dbReference type="EMBL" id="GG692399">
    <property type="protein sequence ID" value="EER32169.1"/>
    <property type="molecule type" value="Genomic_DNA"/>
</dbReference>
<dbReference type="GO" id="GO:0016226">
    <property type="term" value="P:iron-sulfur cluster assembly"/>
    <property type="evidence" value="ECO:0007669"/>
    <property type="project" value="EnsemblFungi"/>
</dbReference>
<evidence type="ECO:0000259" key="2">
    <source>
        <dbReference type="Pfam" id="PF05347"/>
    </source>
</evidence>